<feature type="transmembrane region" description="Helical" evidence="1">
    <location>
        <begin position="275"/>
        <end position="296"/>
    </location>
</feature>
<accession>A0A8X8LBK8</accession>
<keyword evidence="1" id="KW-0812">Transmembrane</keyword>
<evidence type="ECO:0000313" key="3">
    <source>
        <dbReference type="Proteomes" id="UP000825179"/>
    </source>
</evidence>
<reference evidence="2 3" key="1">
    <citation type="journal article" date="2020" name="Extremophiles">
        <title>Genomic analysis of Caldalkalibacillus thermarum TA2.A1 reveals aerobic alkaliphilic metabolism and evolutionary hallmarks linking alkaliphilic bacteria and plant life.</title>
        <authorList>
            <person name="de Jong S.I."/>
            <person name="van den Broek M.A."/>
            <person name="Merkel A.Y."/>
            <person name="de la Torre Cortes P."/>
            <person name="Kalamorz F."/>
            <person name="Cook G.M."/>
            <person name="van Loosdrecht M.C.M."/>
            <person name="McMillan D.G.G."/>
        </authorList>
    </citation>
    <scope>NUCLEOTIDE SEQUENCE [LARGE SCALE GENOMIC DNA]</scope>
    <source>
        <strain evidence="2 3">TA2.A1</strain>
    </source>
</reference>
<organism evidence="2 3">
    <name type="scientific">Caldalkalibacillus thermarum (strain TA2.A1)</name>
    <dbReference type="NCBI Taxonomy" id="986075"/>
    <lineage>
        <taxon>Bacteria</taxon>
        <taxon>Bacillati</taxon>
        <taxon>Bacillota</taxon>
        <taxon>Bacilli</taxon>
        <taxon>Bacillales</taxon>
        <taxon>Bacillaceae</taxon>
        <taxon>Caldalkalibacillus</taxon>
    </lineage>
</organism>
<sequence length="462" mass="51342">MSHEYPQSWRAGLGLILFVTALIYLVEAFRPSALLAFIYSSLAGFLLAAALWVVRWGNRIAALLLIVAGTLIFWHHAPEWETMVLSLGRNLNLLTLFLLVPYFGIIMSVGGYLTALKHYIQHYEKQHKPHPYRLSTLLTAGMGVILNLGALPITYRIAEESFSGFTRKKMGMVLLRAFGFCMLWSPYFVNVGLVLVLFDVSWTSIAASGLIMAVVYMIMDFIFFRRLHFDHDQPVYRQRQPAPDNSHSGRTIAALSCWMLALLSLSFTLDILLEVSMLTIVSVLALTFPLFWALAIGSVREYIQTIVQDVCHAFDRLRNELAIFISAGYFGVSLSYTDLGDSVSQLILALSFESVYMMSVIIIVLTVLLALAGFHPVIVVIGIGSALKPELFGTSPGFMAVLLVTAWTLATQLSPFSGSVLMTAGLTGVSPWLIVKKNALFVLALIVVLPFILYLLWQMNLV</sequence>
<dbReference type="Proteomes" id="UP000825179">
    <property type="component" value="Chromosome"/>
</dbReference>
<feature type="transmembrane region" description="Helical" evidence="1">
    <location>
        <begin position="134"/>
        <end position="153"/>
    </location>
</feature>
<feature type="transmembrane region" description="Helical" evidence="1">
    <location>
        <begin position="33"/>
        <end position="54"/>
    </location>
</feature>
<evidence type="ECO:0000256" key="1">
    <source>
        <dbReference type="SAM" id="Phobius"/>
    </source>
</evidence>
<dbReference type="EMBL" id="CP082237">
    <property type="protein sequence ID" value="QZT34644.1"/>
    <property type="molecule type" value="Genomic_DNA"/>
</dbReference>
<keyword evidence="1" id="KW-0472">Membrane</keyword>
<feature type="transmembrane region" description="Helical" evidence="1">
    <location>
        <begin position="60"/>
        <end position="78"/>
    </location>
</feature>
<feature type="transmembrane region" description="Helical" evidence="1">
    <location>
        <begin position="90"/>
        <end position="114"/>
    </location>
</feature>
<dbReference type="KEGG" id="cthu:HUR95_04690"/>
<keyword evidence="3" id="KW-1185">Reference proteome</keyword>
<proteinExistence type="predicted"/>
<feature type="transmembrane region" description="Helical" evidence="1">
    <location>
        <begin position="317"/>
        <end position="336"/>
    </location>
</feature>
<feature type="transmembrane region" description="Helical" evidence="1">
    <location>
        <begin position="6"/>
        <end position="26"/>
    </location>
</feature>
<dbReference type="AlphaFoldDB" id="A0A8X8LBK8"/>
<evidence type="ECO:0000313" key="2">
    <source>
        <dbReference type="EMBL" id="QZT34644.1"/>
    </source>
</evidence>
<dbReference type="RefSeq" id="WP_222823032.1">
    <property type="nucleotide sequence ID" value="NZ_CP082237.1"/>
</dbReference>
<keyword evidence="1" id="KW-1133">Transmembrane helix</keyword>
<protein>
    <recommendedName>
        <fullName evidence="4">C4-dicarboxylate ABC transporter</fullName>
    </recommendedName>
</protein>
<feature type="transmembrane region" description="Helical" evidence="1">
    <location>
        <begin position="204"/>
        <end position="227"/>
    </location>
</feature>
<feature type="transmembrane region" description="Helical" evidence="1">
    <location>
        <begin position="173"/>
        <end position="198"/>
    </location>
</feature>
<feature type="transmembrane region" description="Helical" evidence="1">
    <location>
        <begin position="416"/>
        <end position="435"/>
    </location>
</feature>
<feature type="transmembrane region" description="Helical" evidence="1">
    <location>
        <begin position="391"/>
        <end position="410"/>
    </location>
</feature>
<gene>
    <name evidence="2" type="ORF">HUR95_04690</name>
</gene>
<name>A0A8X8LBK8_CALTT</name>
<evidence type="ECO:0008006" key="4">
    <source>
        <dbReference type="Google" id="ProtNLM"/>
    </source>
</evidence>
<feature type="transmembrane region" description="Helical" evidence="1">
    <location>
        <begin position="356"/>
        <end position="384"/>
    </location>
</feature>
<feature type="transmembrane region" description="Helical" evidence="1">
    <location>
        <begin position="440"/>
        <end position="457"/>
    </location>
</feature>